<evidence type="ECO:0000256" key="5">
    <source>
        <dbReference type="PROSITE-ProRule" id="PRU00309"/>
    </source>
</evidence>
<gene>
    <name evidence="7" type="ORF">KQX54_000442</name>
</gene>
<dbReference type="PROSITE" id="PS50950">
    <property type="entry name" value="ZF_THAP"/>
    <property type="match status" value="1"/>
</dbReference>
<evidence type="ECO:0000313" key="8">
    <source>
        <dbReference type="Proteomes" id="UP000826195"/>
    </source>
</evidence>
<dbReference type="GO" id="GO:0003677">
    <property type="term" value="F:DNA binding"/>
    <property type="evidence" value="ECO:0007669"/>
    <property type="project" value="UniProtKB-UniRule"/>
</dbReference>
<keyword evidence="2 5" id="KW-0863">Zinc-finger</keyword>
<evidence type="ECO:0000256" key="3">
    <source>
        <dbReference type="ARBA" id="ARBA00022833"/>
    </source>
</evidence>
<accession>A0AAV7I8A0</accession>
<sequence>MGYKCLVLGCSSGKSIPKHYFPKDEIRALTWRAMIKCVPKLYEISSDLLWKYPLCHKHFSSSTIKISGNRRCLMEDAYPDIDVDSQALIPSAQAINFDTNLHLDHDNSCVVAVDQDSFLPLDAAVPASFSVDASAKVDNSKIRDLVVVNSLHDNLGDKNNLATVNATLTFTTLLKLHFNKNLLY</sequence>
<organism evidence="7 8">
    <name type="scientific">Cotesia glomerata</name>
    <name type="common">Lepidopteran parasitic wasp</name>
    <name type="synonym">Apanteles glomeratus</name>
    <dbReference type="NCBI Taxonomy" id="32391"/>
    <lineage>
        <taxon>Eukaryota</taxon>
        <taxon>Metazoa</taxon>
        <taxon>Ecdysozoa</taxon>
        <taxon>Arthropoda</taxon>
        <taxon>Hexapoda</taxon>
        <taxon>Insecta</taxon>
        <taxon>Pterygota</taxon>
        <taxon>Neoptera</taxon>
        <taxon>Endopterygota</taxon>
        <taxon>Hymenoptera</taxon>
        <taxon>Apocrita</taxon>
        <taxon>Ichneumonoidea</taxon>
        <taxon>Braconidae</taxon>
        <taxon>Microgastrinae</taxon>
        <taxon>Cotesia</taxon>
    </lineage>
</organism>
<evidence type="ECO:0000256" key="4">
    <source>
        <dbReference type="ARBA" id="ARBA00023125"/>
    </source>
</evidence>
<reference evidence="7 8" key="1">
    <citation type="journal article" date="2021" name="J. Hered.">
        <title>A chromosome-level genome assembly of the parasitoid wasp, Cotesia glomerata (Hymenoptera: Braconidae).</title>
        <authorList>
            <person name="Pinto B.J."/>
            <person name="Weis J.J."/>
            <person name="Gamble T."/>
            <person name="Ode P.J."/>
            <person name="Paul R."/>
            <person name="Zaspel J.M."/>
        </authorList>
    </citation>
    <scope>NUCLEOTIDE SEQUENCE [LARGE SCALE GENOMIC DNA]</scope>
    <source>
        <strain evidence="7">CgM1</strain>
    </source>
</reference>
<name>A0AAV7I8A0_COTGL</name>
<evidence type="ECO:0000259" key="6">
    <source>
        <dbReference type="PROSITE" id="PS50950"/>
    </source>
</evidence>
<keyword evidence="8" id="KW-1185">Reference proteome</keyword>
<proteinExistence type="predicted"/>
<dbReference type="GO" id="GO:0008270">
    <property type="term" value="F:zinc ion binding"/>
    <property type="evidence" value="ECO:0007669"/>
    <property type="project" value="UniProtKB-KW"/>
</dbReference>
<protein>
    <recommendedName>
        <fullName evidence="6">THAP-type domain-containing protein</fullName>
    </recommendedName>
</protein>
<dbReference type="SUPFAM" id="SSF57716">
    <property type="entry name" value="Glucocorticoid receptor-like (DNA-binding domain)"/>
    <property type="match status" value="1"/>
</dbReference>
<keyword evidence="4 5" id="KW-0238">DNA-binding</keyword>
<keyword evidence="3" id="KW-0862">Zinc</keyword>
<dbReference type="Pfam" id="PF05485">
    <property type="entry name" value="THAP"/>
    <property type="match status" value="1"/>
</dbReference>
<evidence type="ECO:0000313" key="7">
    <source>
        <dbReference type="EMBL" id="KAH0548154.1"/>
    </source>
</evidence>
<evidence type="ECO:0000256" key="1">
    <source>
        <dbReference type="ARBA" id="ARBA00022723"/>
    </source>
</evidence>
<dbReference type="EMBL" id="JAHXZJ010002059">
    <property type="protein sequence ID" value="KAH0548154.1"/>
    <property type="molecule type" value="Genomic_DNA"/>
</dbReference>
<evidence type="ECO:0000256" key="2">
    <source>
        <dbReference type="ARBA" id="ARBA00022771"/>
    </source>
</evidence>
<comment type="caution">
    <text evidence="7">The sequence shown here is derived from an EMBL/GenBank/DDBJ whole genome shotgun (WGS) entry which is preliminary data.</text>
</comment>
<feature type="domain" description="THAP-type" evidence="6">
    <location>
        <begin position="1"/>
        <end position="82"/>
    </location>
</feature>
<dbReference type="AlphaFoldDB" id="A0AAV7I8A0"/>
<dbReference type="InterPro" id="IPR006612">
    <property type="entry name" value="THAP_Znf"/>
</dbReference>
<dbReference type="Proteomes" id="UP000826195">
    <property type="component" value="Unassembled WGS sequence"/>
</dbReference>
<keyword evidence="1" id="KW-0479">Metal-binding</keyword>